<dbReference type="InterPro" id="IPR017850">
    <property type="entry name" value="Alkaline_phosphatase_core_sf"/>
</dbReference>
<keyword evidence="2" id="KW-1003">Cell membrane</keyword>
<dbReference type="InterPro" id="IPR040423">
    <property type="entry name" value="PEA_transferase"/>
</dbReference>
<accession>A0A2R2ZJD0</accession>
<evidence type="ECO:0000256" key="2">
    <source>
        <dbReference type="ARBA" id="ARBA00022475"/>
    </source>
</evidence>
<name>A0A2R2ZJD0_ECOLX</name>
<gene>
    <name evidence="11" type="primary">mcr-3</name>
</gene>
<feature type="transmembrane region" description="Helical" evidence="8">
    <location>
        <begin position="91"/>
        <end position="109"/>
    </location>
</feature>
<evidence type="ECO:0000259" key="10">
    <source>
        <dbReference type="Pfam" id="PF08019"/>
    </source>
</evidence>
<dbReference type="EMBL" id="MG780294">
    <property type="protein sequence ID" value="AUV50255.1"/>
    <property type="molecule type" value="Genomic_DNA"/>
</dbReference>
<evidence type="ECO:0000256" key="4">
    <source>
        <dbReference type="ARBA" id="ARBA00022679"/>
    </source>
</evidence>
<organism evidence="11">
    <name type="scientific">Escherichia coli</name>
    <dbReference type="NCBI Taxonomy" id="562"/>
    <lineage>
        <taxon>Bacteria</taxon>
        <taxon>Pseudomonadati</taxon>
        <taxon>Pseudomonadota</taxon>
        <taxon>Gammaproteobacteria</taxon>
        <taxon>Enterobacterales</taxon>
        <taxon>Enterobacteriaceae</taxon>
        <taxon>Escherichia</taxon>
    </lineage>
</organism>
<dbReference type="PANTHER" id="PTHR30443:SF0">
    <property type="entry name" value="PHOSPHOETHANOLAMINE TRANSFERASE EPTA"/>
    <property type="match status" value="1"/>
</dbReference>
<feature type="domain" description="Sulfatase N-terminal" evidence="9">
    <location>
        <begin position="249"/>
        <end position="536"/>
    </location>
</feature>
<evidence type="ECO:0000256" key="5">
    <source>
        <dbReference type="ARBA" id="ARBA00022692"/>
    </source>
</evidence>
<dbReference type="NCBIfam" id="NF028537">
    <property type="entry name" value="P_eth_NH2_trans"/>
    <property type="match status" value="1"/>
</dbReference>
<sequence length="558" mass="63446">MSDVSLESDCWTINGVSMPSLIKIKIVPLMFFLALYFAFMLNWRGVLHFYEILYKLEDFKFGFAISLPILLVAALNFVFVPFSIRYLIKPFFALLIALSAIVSYTMMKYRVLFDQNMIQNIFETNQNEALAYLSLPIIVWVTIAGFIPAILLFFVEIEYEEKWFKGILTRALSMFASLIVIAVIAALYYQDYVSVGRNNSNLQREIVPANFVNSTVKYVYNRYLAEPIPFTTLGDDAKRDTNQSKPTLMFLVVGETARGKNFSMNGYEKDTNPFTSKSGGVISFNDVRSCGTATAVSVPCMFSNMGRKEFDDNRARNSEGLLDVLQKTGISIFWKENDGGCKGVCDRVPNIEIEPKDHPKFCDKNTCYDEVVLQDLDSEIAQMKGDKLVGFHLIGSHGPTYYKRYPDAHRQFTPDCPRSDIENCTDEELTNTYDNTIRYTDFVIGEMIAKLKTYEDKYNTALLYVSDHGESLGALGLYLHGTPYQFAPDDQTRVPMQVWMSPGFTKEKGVDMACLQQKAADTRYSHDNIFSSVLGIWDVKTSVYEKGLDIFSQCRNVQ</sequence>
<evidence type="ECO:0000256" key="1">
    <source>
        <dbReference type="ARBA" id="ARBA00004429"/>
    </source>
</evidence>
<dbReference type="NCBIfam" id="NF033409">
    <property type="entry name" value="poly_MCR3_broad"/>
    <property type="match status" value="1"/>
</dbReference>
<dbReference type="AlphaFoldDB" id="A0A2R2ZJD0"/>
<feature type="transmembrane region" description="Helical" evidence="8">
    <location>
        <begin position="63"/>
        <end position="84"/>
    </location>
</feature>
<comment type="subcellular location">
    <subcellularLocation>
        <location evidence="1">Cell inner membrane</location>
        <topology evidence="1">Multi-pass membrane protein</topology>
    </subcellularLocation>
</comment>
<protein>
    <submittedName>
        <fullName evidence="11">MCR-3</fullName>
    </submittedName>
</protein>
<keyword evidence="3" id="KW-0997">Cell inner membrane</keyword>
<dbReference type="GO" id="GO:0005886">
    <property type="term" value="C:plasma membrane"/>
    <property type="evidence" value="ECO:0007669"/>
    <property type="project" value="UniProtKB-SubCell"/>
</dbReference>
<dbReference type="SUPFAM" id="SSF53649">
    <property type="entry name" value="Alkaline phosphatase-like"/>
    <property type="match status" value="1"/>
</dbReference>
<proteinExistence type="predicted"/>
<keyword evidence="6 8" id="KW-1133">Transmembrane helix</keyword>
<evidence type="ECO:0000256" key="3">
    <source>
        <dbReference type="ARBA" id="ARBA00022519"/>
    </source>
</evidence>
<evidence type="ECO:0000256" key="8">
    <source>
        <dbReference type="SAM" id="Phobius"/>
    </source>
</evidence>
<dbReference type="Gene3D" id="3.40.720.10">
    <property type="entry name" value="Alkaline Phosphatase, subunit A"/>
    <property type="match status" value="1"/>
</dbReference>
<dbReference type="Pfam" id="PF08019">
    <property type="entry name" value="EptA_B_N"/>
    <property type="match status" value="1"/>
</dbReference>
<evidence type="ECO:0000259" key="9">
    <source>
        <dbReference type="Pfam" id="PF00884"/>
    </source>
</evidence>
<dbReference type="InterPro" id="IPR000917">
    <property type="entry name" value="Sulfatase_N"/>
</dbReference>
<feature type="domain" description="Phosphoethanolamine transferase N-terminal" evidence="10">
    <location>
        <begin position="71"/>
        <end position="222"/>
    </location>
</feature>
<dbReference type="PANTHER" id="PTHR30443">
    <property type="entry name" value="INNER MEMBRANE PROTEIN"/>
    <property type="match status" value="1"/>
</dbReference>
<evidence type="ECO:0000256" key="7">
    <source>
        <dbReference type="ARBA" id="ARBA00023136"/>
    </source>
</evidence>
<geneLocation type="plasmid" evidence="11">
    <name>pHN8</name>
</geneLocation>
<evidence type="ECO:0000313" key="11">
    <source>
        <dbReference type="EMBL" id="AUV50255.1"/>
    </source>
</evidence>
<feature type="transmembrane region" description="Helical" evidence="8">
    <location>
        <begin position="167"/>
        <end position="189"/>
    </location>
</feature>
<dbReference type="NCBIfam" id="NF033408">
    <property type="entry name" value="polymyxin_MCR3"/>
    <property type="match status" value="1"/>
</dbReference>
<keyword evidence="5 8" id="KW-0812">Transmembrane</keyword>
<dbReference type="GO" id="GO:0016776">
    <property type="term" value="F:phosphotransferase activity, phosphate group as acceptor"/>
    <property type="evidence" value="ECO:0007669"/>
    <property type="project" value="TreeGrafter"/>
</dbReference>
<dbReference type="PHI-base" id="PHI:11670"/>
<feature type="transmembrane region" description="Helical" evidence="8">
    <location>
        <begin position="129"/>
        <end position="155"/>
    </location>
</feature>
<feature type="transmembrane region" description="Helical" evidence="8">
    <location>
        <begin position="26"/>
        <end position="43"/>
    </location>
</feature>
<evidence type="ECO:0000256" key="6">
    <source>
        <dbReference type="ARBA" id="ARBA00022989"/>
    </source>
</evidence>
<dbReference type="CDD" id="cd16017">
    <property type="entry name" value="LptA"/>
    <property type="match status" value="1"/>
</dbReference>
<dbReference type="InterPro" id="IPR012549">
    <property type="entry name" value="EptA-like_N"/>
</dbReference>
<keyword evidence="7 8" id="KW-0472">Membrane</keyword>
<keyword evidence="4" id="KW-0808">Transferase</keyword>
<dbReference type="InterPro" id="IPR058130">
    <property type="entry name" value="PEA_transf_C"/>
</dbReference>
<keyword evidence="11" id="KW-0614">Plasmid</keyword>
<dbReference type="GO" id="GO:0009244">
    <property type="term" value="P:lipopolysaccharide core region biosynthetic process"/>
    <property type="evidence" value="ECO:0007669"/>
    <property type="project" value="TreeGrafter"/>
</dbReference>
<reference evidence="11" key="1">
    <citation type="journal article" date="2018" name="Emerg. Microbes Infect.">
        <title>Potential transferability of mcr-3 via IS26-mediated homologous recombination in Escherichia coli.</title>
        <authorList>
            <person name="Wang Z."/>
            <person name="Fu Y."/>
            <person name="Du X.D."/>
            <person name="Jiang H."/>
            <person name="Wang Y."/>
        </authorList>
    </citation>
    <scope>NUCLEOTIDE SEQUENCE</scope>
    <source>
        <plasmid evidence="11">pHN8</plasmid>
    </source>
</reference>
<dbReference type="Pfam" id="PF00884">
    <property type="entry name" value="Sulfatase"/>
    <property type="match status" value="1"/>
</dbReference>